<keyword evidence="4" id="KW-0564">Palmitate</keyword>
<evidence type="ECO:0000256" key="6">
    <source>
        <dbReference type="SAM" id="SignalP"/>
    </source>
</evidence>
<proteinExistence type="predicted"/>
<feature type="chain" id="PRO_5026793566" evidence="6">
    <location>
        <begin position="38"/>
        <end position="181"/>
    </location>
</feature>
<keyword evidence="1" id="KW-1003">Cell membrane</keyword>
<organism evidence="7">
    <name type="scientific">uncultured Thermoleophilia bacterium</name>
    <dbReference type="NCBI Taxonomy" id="1497501"/>
    <lineage>
        <taxon>Bacteria</taxon>
        <taxon>Bacillati</taxon>
        <taxon>Actinomycetota</taxon>
        <taxon>Thermoleophilia</taxon>
        <taxon>environmental samples</taxon>
    </lineage>
</organism>
<dbReference type="InterPro" id="IPR025971">
    <property type="entry name" value="LppP/LprE"/>
</dbReference>
<evidence type="ECO:0000256" key="2">
    <source>
        <dbReference type="ARBA" id="ARBA00022729"/>
    </source>
</evidence>
<gene>
    <name evidence="7" type="ORF">AVDCRST_MAG79-2837</name>
</gene>
<keyword evidence="5" id="KW-0449">Lipoprotein</keyword>
<feature type="signal peptide" evidence="6">
    <location>
        <begin position="1"/>
        <end position="37"/>
    </location>
</feature>
<evidence type="ECO:0000256" key="1">
    <source>
        <dbReference type="ARBA" id="ARBA00022475"/>
    </source>
</evidence>
<keyword evidence="2 6" id="KW-0732">Signal</keyword>
<dbReference type="AlphaFoldDB" id="A0A6J4ULM1"/>
<keyword evidence="3" id="KW-0472">Membrane</keyword>
<reference evidence="7" key="1">
    <citation type="submission" date="2020-02" db="EMBL/GenBank/DDBJ databases">
        <authorList>
            <person name="Meier V. D."/>
        </authorList>
    </citation>
    <scope>NUCLEOTIDE SEQUENCE</scope>
    <source>
        <strain evidence="7">AVDCRST_MAG79</strain>
    </source>
</reference>
<evidence type="ECO:0000313" key="7">
    <source>
        <dbReference type="EMBL" id="CAA9552823.1"/>
    </source>
</evidence>
<protein>
    <submittedName>
        <fullName evidence="7">Uncharacterized protein</fullName>
    </submittedName>
</protein>
<sequence length="181" mass="19555">MLDVRSAARPPTVGAVSTARPVAVAALLGLTALAAPAAAEGSPTCSMKAARQAIRTTPAAAALRATLDGPFALIAQLWCRDVTRDGVDDMTVTVSGGGTAGVMGWAVFRTVGARRRLVLLRPDGQHFRIRLTGRSEIWEQYPVYRERDPGCCPTGGYENRRFRWDGDRFVVARRWRTTDAG</sequence>
<name>A0A6J4ULM1_9ACTN</name>
<dbReference type="EMBL" id="CADCWC010000445">
    <property type="protein sequence ID" value="CAA9552823.1"/>
    <property type="molecule type" value="Genomic_DNA"/>
</dbReference>
<evidence type="ECO:0000256" key="4">
    <source>
        <dbReference type="ARBA" id="ARBA00023139"/>
    </source>
</evidence>
<evidence type="ECO:0000256" key="3">
    <source>
        <dbReference type="ARBA" id="ARBA00023136"/>
    </source>
</evidence>
<dbReference type="Pfam" id="PF14041">
    <property type="entry name" value="Lipoprotein_21"/>
    <property type="match status" value="1"/>
</dbReference>
<evidence type="ECO:0000256" key="5">
    <source>
        <dbReference type="ARBA" id="ARBA00023288"/>
    </source>
</evidence>
<accession>A0A6J4ULM1</accession>